<accession>A0AAV0D7I5</accession>
<comment type="similarity">
    <text evidence="1">Belongs to the peptidase C48 family.</text>
</comment>
<evidence type="ECO:0000256" key="1">
    <source>
        <dbReference type="ARBA" id="ARBA00005234"/>
    </source>
</evidence>
<comment type="caution">
    <text evidence="5">The sequence shown here is derived from an EMBL/GenBank/DDBJ whole genome shotgun (WGS) entry which is preliminary data.</text>
</comment>
<keyword evidence="3" id="KW-0378">Hydrolase</keyword>
<dbReference type="InterPro" id="IPR003653">
    <property type="entry name" value="Peptidase_C48_C"/>
</dbReference>
<reference evidence="5" key="1">
    <citation type="submission" date="2022-07" db="EMBL/GenBank/DDBJ databases">
        <authorList>
            <person name="Macas J."/>
            <person name="Novak P."/>
            <person name="Neumann P."/>
        </authorList>
    </citation>
    <scope>NUCLEOTIDE SEQUENCE</scope>
</reference>
<dbReference type="GO" id="GO:0006508">
    <property type="term" value="P:proteolysis"/>
    <property type="evidence" value="ECO:0007669"/>
    <property type="project" value="UniProtKB-KW"/>
</dbReference>
<name>A0AAV0D7I5_9ASTE</name>
<organism evidence="5 6">
    <name type="scientific">Cuscuta epithymum</name>
    <dbReference type="NCBI Taxonomy" id="186058"/>
    <lineage>
        <taxon>Eukaryota</taxon>
        <taxon>Viridiplantae</taxon>
        <taxon>Streptophyta</taxon>
        <taxon>Embryophyta</taxon>
        <taxon>Tracheophyta</taxon>
        <taxon>Spermatophyta</taxon>
        <taxon>Magnoliopsida</taxon>
        <taxon>eudicotyledons</taxon>
        <taxon>Gunneridae</taxon>
        <taxon>Pentapetalae</taxon>
        <taxon>asterids</taxon>
        <taxon>lamiids</taxon>
        <taxon>Solanales</taxon>
        <taxon>Convolvulaceae</taxon>
        <taxon>Cuscuteae</taxon>
        <taxon>Cuscuta</taxon>
        <taxon>Cuscuta subgen. Cuscuta</taxon>
    </lineage>
</organism>
<evidence type="ECO:0000313" key="5">
    <source>
        <dbReference type="EMBL" id="CAH9093156.1"/>
    </source>
</evidence>
<protein>
    <recommendedName>
        <fullName evidence="4">Ubiquitin-like protease family profile domain-containing protein</fullName>
    </recommendedName>
</protein>
<sequence>MHWVLAEIDLQSKVVRVYDSMKTSRSRLHASKLCVRLPLLFRVIQVHPDVREAKQWNAEAVADVPQQKGGTVCGLMVISYTEALMLGLPLSPHCEYANVARKRWHFALRLWNLRKTVS</sequence>
<dbReference type="InterPro" id="IPR038765">
    <property type="entry name" value="Papain-like_cys_pep_sf"/>
</dbReference>
<dbReference type="PROSITE" id="PS50600">
    <property type="entry name" value="ULP_PROTEASE"/>
    <property type="match status" value="1"/>
</dbReference>
<dbReference type="AlphaFoldDB" id="A0AAV0D7I5"/>
<proteinExistence type="inferred from homology"/>
<evidence type="ECO:0000256" key="2">
    <source>
        <dbReference type="ARBA" id="ARBA00022670"/>
    </source>
</evidence>
<dbReference type="Proteomes" id="UP001152523">
    <property type="component" value="Unassembled WGS sequence"/>
</dbReference>
<keyword evidence="2" id="KW-0645">Protease</keyword>
<evidence type="ECO:0000256" key="3">
    <source>
        <dbReference type="ARBA" id="ARBA00022801"/>
    </source>
</evidence>
<evidence type="ECO:0000259" key="4">
    <source>
        <dbReference type="PROSITE" id="PS50600"/>
    </source>
</evidence>
<dbReference type="EMBL" id="CAMAPF010000075">
    <property type="protein sequence ID" value="CAH9093156.1"/>
    <property type="molecule type" value="Genomic_DNA"/>
</dbReference>
<feature type="domain" description="Ubiquitin-like protease family profile" evidence="4">
    <location>
        <begin position="1"/>
        <end position="84"/>
    </location>
</feature>
<evidence type="ECO:0000313" key="6">
    <source>
        <dbReference type="Proteomes" id="UP001152523"/>
    </source>
</evidence>
<dbReference type="Gene3D" id="3.40.395.10">
    <property type="entry name" value="Adenoviral Proteinase, Chain A"/>
    <property type="match status" value="1"/>
</dbReference>
<dbReference type="GO" id="GO:0008234">
    <property type="term" value="F:cysteine-type peptidase activity"/>
    <property type="evidence" value="ECO:0007669"/>
    <property type="project" value="InterPro"/>
</dbReference>
<dbReference type="SUPFAM" id="SSF54001">
    <property type="entry name" value="Cysteine proteinases"/>
    <property type="match status" value="1"/>
</dbReference>
<gene>
    <name evidence="5" type="ORF">CEPIT_LOCUS12392</name>
</gene>
<keyword evidence="6" id="KW-1185">Reference proteome</keyword>
<dbReference type="Pfam" id="PF02902">
    <property type="entry name" value="Peptidase_C48"/>
    <property type="match status" value="1"/>
</dbReference>